<dbReference type="PANTHER" id="PTHR43537">
    <property type="entry name" value="TRANSCRIPTIONAL REGULATOR, GNTR FAMILY"/>
    <property type="match status" value="1"/>
</dbReference>
<evidence type="ECO:0000256" key="1">
    <source>
        <dbReference type="ARBA" id="ARBA00023015"/>
    </source>
</evidence>
<dbReference type="CDD" id="cd07377">
    <property type="entry name" value="WHTH_GntR"/>
    <property type="match status" value="1"/>
</dbReference>
<keyword evidence="8" id="KW-1185">Reference proteome</keyword>
<organism evidence="6 7">
    <name type="scientific">Caulobacter flavus</name>
    <dbReference type="NCBI Taxonomy" id="1679497"/>
    <lineage>
        <taxon>Bacteria</taxon>
        <taxon>Pseudomonadati</taxon>
        <taxon>Pseudomonadota</taxon>
        <taxon>Alphaproteobacteria</taxon>
        <taxon>Caulobacterales</taxon>
        <taxon>Caulobacteraceae</taxon>
        <taxon>Caulobacter</taxon>
    </lineage>
</organism>
<sequence>MSAKGENRLYERVAKDLASQIAEGRYAVGQRLPSERDLAQTYSVSRPTIREAIIALELDGLVDVRLGSGVYVKAQTPAEGQAGATDIGPFELLEARRAIEAEACAMAAKRITNEELDQLDGLVAEMQAENVRDVDRSEDADKRFHMLIASSTQNSAMIAAVELLWEARERSPQTKLMGEKAHAAGVIPRIDEHAAIVSALRARSPEDARDAMRRHLTRVLNSLLAATEVQEMEEARARIAATRDRYT</sequence>
<keyword evidence="2" id="KW-0238">DNA-binding</keyword>
<name>A0A2N5CKJ1_9CAUL</name>
<dbReference type="Proteomes" id="UP000234483">
    <property type="component" value="Unassembled WGS sequence"/>
</dbReference>
<evidence type="ECO:0000313" key="7">
    <source>
        <dbReference type="Proteomes" id="UP000234483"/>
    </source>
</evidence>
<reference evidence="5 8" key="2">
    <citation type="submission" date="2018-01" db="EMBL/GenBank/DDBJ databases">
        <title>Complete genome sequence of Caulobacter flavus RHGG3.</title>
        <authorList>
            <person name="Yang E."/>
        </authorList>
    </citation>
    <scope>NUCLEOTIDE SEQUENCE [LARGE SCALE GENOMIC DNA]</scope>
    <source>
        <strain evidence="5 8">RHGG3</strain>
    </source>
</reference>
<keyword evidence="3" id="KW-0804">Transcription</keyword>
<accession>A0A2N5CKJ1</accession>
<dbReference type="SMART" id="SM00345">
    <property type="entry name" value="HTH_GNTR"/>
    <property type="match status" value="1"/>
</dbReference>
<proteinExistence type="predicted"/>
<dbReference type="PRINTS" id="PR00035">
    <property type="entry name" value="HTHGNTR"/>
</dbReference>
<dbReference type="Proteomes" id="UP000281192">
    <property type="component" value="Chromosome"/>
</dbReference>
<dbReference type="SUPFAM" id="SSF48008">
    <property type="entry name" value="GntR ligand-binding domain-like"/>
    <property type="match status" value="1"/>
</dbReference>
<dbReference type="EMBL" id="PJRQ01000056">
    <property type="protein sequence ID" value="PLR05940.1"/>
    <property type="molecule type" value="Genomic_DNA"/>
</dbReference>
<dbReference type="PROSITE" id="PS50949">
    <property type="entry name" value="HTH_GNTR"/>
    <property type="match status" value="1"/>
</dbReference>
<dbReference type="Pfam" id="PF00392">
    <property type="entry name" value="GntR"/>
    <property type="match status" value="1"/>
</dbReference>
<evidence type="ECO:0000259" key="4">
    <source>
        <dbReference type="PROSITE" id="PS50949"/>
    </source>
</evidence>
<evidence type="ECO:0000256" key="3">
    <source>
        <dbReference type="ARBA" id="ARBA00023163"/>
    </source>
</evidence>
<dbReference type="InterPro" id="IPR011711">
    <property type="entry name" value="GntR_C"/>
</dbReference>
<dbReference type="InterPro" id="IPR036390">
    <property type="entry name" value="WH_DNA-bd_sf"/>
</dbReference>
<evidence type="ECO:0000256" key="2">
    <source>
        <dbReference type="ARBA" id="ARBA00023125"/>
    </source>
</evidence>
<dbReference type="OrthoDB" id="9812645at2"/>
<feature type="domain" description="HTH gntR-type" evidence="4">
    <location>
        <begin position="7"/>
        <end position="75"/>
    </location>
</feature>
<dbReference type="Gene3D" id="1.20.120.530">
    <property type="entry name" value="GntR ligand-binding domain-like"/>
    <property type="match status" value="1"/>
</dbReference>
<dbReference type="SMART" id="SM00895">
    <property type="entry name" value="FCD"/>
    <property type="match status" value="1"/>
</dbReference>
<dbReference type="GO" id="GO:0003677">
    <property type="term" value="F:DNA binding"/>
    <property type="evidence" value="ECO:0007669"/>
    <property type="project" value="UniProtKB-KW"/>
</dbReference>
<dbReference type="AlphaFoldDB" id="A0A2N5CKJ1"/>
<dbReference type="RefSeq" id="WP_101715904.1">
    <property type="nucleotide sequence ID" value="NZ_CP026100.1"/>
</dbReference>
<evidence type="ECO:0000313" key="5">
    <source>
        <dbReference type="EMBL" id="AYV47634.1"/>
    </source>
</evidence>
<keyword evidence="1" id="KW-0805">Transcription regulation</keyword>
<dbReference type="InterPro" id="IPR000524">
    <property type="entry name" value="Tscrpt_reg_HTH_GntR"/>
</dbReference>
<reference evidence="6 7" key="1">
    <citation type="submission" date="2017-12" db="EMBL/GenBank/DDBJ databases">
        <title>The genome sequence of Caulobacter flavus CGMCC1 15093.</title>
        <authorList>
            <person name="Gao J."/>
            <person name="Mao X."/>
            <person name="Sun J."/>
        </authorList>
    </citation>
    <scope>NUCLEOTIDE SEQUENCE [LARGE SCALE GENOMIC DNA]</scope>
    <source>
        <strain evidence="6 7">CGMCC1 15093</strain>
    </source>
</reference>
<dbReference type="PANTHER" id="PTHR43537:SF5">
    <property type="entry name" value="UXU OPERON TRANSCRIPTIONAL REGULATOR"/>
    <property type="match status" value="1"/>
</dbReference>
<dbReference type="Pfam" id="PF07729">
    <property type="entry name" value="FCD"/>
    <property type="match status" value="1"/>
</dbReference>
<dbReference type="KEGG" id="cfh:C1707_15965"/>
<gene>
    <name evidence="5" type="ORF">C1707_15965</name>
    <name evidence="6" type="ORF">CFHF_26480</name>
</gene>
<dbReference type="SUPFAM" id="SSF46785">
    <property type="entry name" value="Winged helix' DNA-binding domain"/>
    <property type="match status" value="1"/>
</dbReference>
<dbReference type="InterPro" id="IPR036388">
    <property type="entry name" value="WH-like_DNA-bd_sf"/>
</dbReference>
<dbReference type="InterPro" id="IPR008920">
    <property type="entry name" value="TF_FadR/GntR_C"/>
</dbReference>
<dbReference type="GO" id="GO:0003700">
    <property type="term" value="F:DNA-binding transcription factor activity"/>
    <property type="evidence" value="ECO:0007669"/>
    <property type="project" value="InterPro"/>
</dbReference>
<evidence type="ECO:0000313" key="6">
    <source>
        <dbReference type="EMBL" id="PLR05940.1"/>
    </source>
</evidence>
<dbReference type="Gene3D" id="1.10.10.10">
    <property type="entry name" value="Winged helix-like DNA-binding domain superfamily/Winged helix DNA-binding domain"/>
    <property type="match status" value="1"/>
</dbReference>
<protein>
    <submittedName>
        <fullName evidence="6">GntR family transcriptional regulator</fullName>
    </submittedName>
</protein>
<evidence type="ECO:0000313" key="8">
    <source>
        <dbReference type="Proteomes" id="UP000281192"/>
    </source>
</evidence>
<dbReference type="EMBL" id="CP026100">
    <property type="protein sequence ID" value="AYV47634.1"/>
    <property type="molecule type" value="Genomic_DNA"/>
</dbReference>